<accession>A0A363NLR1</accession>
<reference evidence="13 14" key="1">
    <citation type="submission" date="2018-04" db="EMBL/GenBank/DDBJ databases">
        <title>Sphingobacterium sp. M46 Genome.</title>
        <authorList>
            <person name="Cheng J."/>
            <person name="Li Y."/>
        </authorList>
    </citation>
    <scope>NUCLEOTIDE SEQUENCE [LARGE SCALE GENOMIC DNA]</scope>
    <source>
        <strain evidence="13 14">M46</strain>
    </source>
</reference>
<keyword evidence="5 9" id="KW-0798">TonB box</keyword>
<dbReference type="SUPFAM" id="SSF49464">
    <property type="entry name" value="Carboxypeptidase regulatory domain-like"/>
    <property type="match status" value="1"/>
</dbReference>
<evidence type="ECO:0000313" key="14">
    <source>
        <dbReference type="Proteomes" id="UP000250831"/>
    </source>
</evidence>
<keyword evidence="2 8" id="KW-0813">Transport</keyword>
<feature type="signal peptide" evidence="10">
    <location>
        <begin position="1"/>
        <end position="24"/>
    </location>
</feature>
<dbReference type="OrthoDB" id="8670144at2"/>
<dbReference type="GO" id="GO:0009279">
    <property type="term" value="C:cell outer membrane"/>
    <property type="evidence" value="ECO:0007669"/>
    <property type="project" value="UniProtKB-SubCell"/>
</dbReference>
<dbReference type="InterPro" id="IPR036942">
    <property type="entry name" value="Beta-barrel_TonB_sf"/>
</dbReference>
<dbReference type="InterPro" id="IPR039426">
    <property type="entry name" value="TonB-dep_rcpt-like"/>
</dbReference>
<evidence type="ECO:0000256" key="7">
    <source>
        <dbReference type="ARBA" id="ARBA00023237"/>
    </source>
</evidence>
<keyword evidence="6 8" id="KW-0472">Membrane</keyword>
<proteinExistence type="inferred from homology"/>
<comment type="subcellular location">
    <subcellularLocation>
        <location evidence="1 8">Cell outer membrane</location>
        <topology evidence="1 8">Multi-pass membrane protein</topology>
    </subcellularLocation>
</comment>
<dbReference type="AlphaFoldDB" id="A0A363NLR1"/>
<evidence type="ECO:0000256" key="6">
    <source>
        <dbReference type="ARBA" id="ARBA00023136"/>
    </source>
</evidence>
<evidence type="ECO:0000256" key="2">
    <source>
        <dbReference type="ARBA" id="ARBA00022448"/>
    </source>
</evidence>
<feature type="domain" description="TonB-dependent receptor-like beta-barrel" evidence="11">
    <location>
        <begin position="317"/>
        <end position="741"/>
    </location>
</feature>
<dbReference type="CDD" id="cd01347">
    <property type="entry name" value="ligand_gated_channel"/>
    <property type="match status" value="1"/>
</dbReference>
<dbReference type="InterPro" id="IPR008969">
    <property type="entry name" value="CarboxyPept-like_regulatory"/>
</dbReference>
<dbReference type="EMBL" id="QCXX01000009">
    <property type="protein sequence ID" value="PUV21640.1"/>
    <property type="molecule type" value="Genomic_DNA"/>
</dbReference>
<dbReference type="RefSeq" id="WP_108636464.1">
    <property type="nucleotide sequence ID" value="NZ_QCXX01000009.1"/>
</dbReference>
<dbReference type="InterPro" id="IPR000531">
    <property type="entry name" value="Beta-barrel_TonB"/>
</dbReference>
<dbReference type="InterPro" id="IPR037066">
    <property type="entry name" value="Plug_dom_sf"/>
</dbReference>
<keyword evidence="13" id="KW-0675">Receptor</keyword>
<evidence type="ECO:0000256" key="9">
    <source>
        <dbReference type="RuleBase" id="RU003357"/>
    </source>
</evidence>
<sequence>MKNRTRYMMFAAGTLVLLGTQLHAQELSILVKNKENQPVAQANIKLNGKNIGYSDQHGQFQLSKVPSDSPLQFRVSYTGFSPLEKTVRLDTLTGPLLFQLNATQILDEIIVTAGRKAESISTVPSSVSILTTKEIEAQSQISTNLSTILGNTIPGLGTATNKATNSGQTLRGRSVLVLIDGIPQSTPLMNGQRDLRTIDPSVIERVEVIKGATSIYGNGSAGGIINYITRNPAKDSAPIQGITSLRTTFNPINSAGTLGYRAVQTLYGRKNSWDYTVSGSADYVGLQRDGDGTPLGQTDGLSNTYQYNAFLKIGYTIDSSSNLSAVYNFYRSNQHNRYISQTGVYGQSPTIGVKGDDPGKPAGTPYNHNAMLTYTKNNLFASTSLVASAYYNTFRSMNRYVEKASAWYGPGQTQINSEKKGLRINLNTPFQVFGSNADVTYGLDLLNDVTDQNLTDGRVYIPYMNMLNVAPYAQVKIDFLENLIFKGGVRYENATVKIKDFNTIATGPNNEGSIAVKGGEIPYKGATFNAGLRYNKYSFFNPFISFSQGFAINELGRIVRRATDNDLDSLKTDPIITNNYEVGFSSNYSIFQLAASYYYSTSKMGVELVDIGGYLMPQRLPEDVYGYEVALSATISPQLTIGGTYAYVEGKSKKEDGTKSYLNGSRIAPIKATGYIYYTPIKPLTFQLFWVHTGARDRFMPNEKGVYKNSEGPVKSVDLFNLNGNYQINRQWSLGLGIENLFNTNYYPVVSQYRALNEEYVRGQGMMASFNINYKF</sequence>
<dbReference type="SUPFAM" id="SSF56935">
    <property type="entry name" value="Porins"/>
    <property type="match status" value="1"/>
</dbReference>
<comment type="similarity">
    <text evidence="8 9">Belongs to the TonB-dependent receptor family.</text>
</comment>
<evidence type="ECO:0000256" key="1">
    <source>
        <dbReference type="ARBA" id="ARBA00004571"/>
    </source>
</evidence>
<dbReference type="PROSITE" id="PS52016">
    <property type="entry name" value="TONB_DEPENDENT_REC_3"/>
    <property type="match status" value="1"/>
</dbReference>
<dbReference type="PANTHER" id="PTHR30069:SF42">
    <property type="entry name" value="FERRIC AEROBACTIN RECEPTOR"/>
    <property type="match status" value="1"/>
</dbReference>
<dbReference type="PANTHER" id="PTHR30069">
    <property type="entry name" value="TONB-DEPENDENT OUTER MEMBRANE RECEPTOR"/>
    <property type="match status" value="1"/>
</dbReference>
<dbReference type="Pfam" id="PF00593">
    <property type="entry name" value="TonB_dep_Rec_b-barrel"/>
    <property type="match status" value="1"/>
</dbReference>
<keyword evidence="7 8" id="KW-0998">Cell outer membrane</keyword>
<evidence type="ECO:0000256" key="3">
    <source>
        <dbReference type="ARBA" id="ARBA00022452"/>
    </source>
</evidence>
<evidence type="ECO:0000259" key="12">
    <source>
        <dbReference type="Pfam" id="PF07715"/>
    </source>
</evidence>
<dbReference type="Gene3D" id="2.170.130.10">
    <property type="entry name" value="TonB-dependent receptor, plug domain"/>
    <property type="match status" value="1"/>
</dbReference>
<feature type="chain" id="PRO_5016866864" evidence="10">
    <location>
        <begin position="25"/>
        <end position="776"/>
    </location>
</feature>
<dbReference type="Proteomes" id="UP000250831">
    <property type="component" value="Unassembled WGS sequence"/>
</dbReference>
<dbReference type="InterPro" id="IPR012910">
    <property type="entry name" value="Plug_dom"/>
</dbReference>
<evidence type="ECO:0000259" key="11">
    <source>
        <dbReference type="Pfam" id="PF00593"/>
    </source>
</evidence>
<evidence type="ECO:0000256" key="4">
    <source>
        <dbReference type="ARBA" id="ARBA00022692"/>
    </source>
</evidence>
<keyword evidence="3 8" id="KW-1134">Transmembrane beta strand</keyword>
<evidence type="ECO:0000256" key="8">
    <source>
        <dbReference type="PROSITE-ProRule" id="PRU01360"/>
    </source>
</evidence>
<gene>
    <name evidence="13" type="ORF">DCO56_25170</name>
</gene>
<dbReference type="Gene3D" id="2.40.170.20">
    <property type="entry name" value="TonB-dependent receptor, beta-barrel domain"/>
    <property type="match status" value="1"/>
</dbReference>
<dbReference type="GO" id="GO:0044718">
    <property type="term" value="P:siderophore transmembrane transport"/>
    <property type="evidence" value="ECO:0007669"/>
    <property type="project" value="TreeGrafter"/>
</dbReference>
<evidence type="ECO:0000256" key="5">
    <source>
        <dbReference type="ARBA" id="ARBA00023077"/>
    </source>
</evidence>
<organism evidence="13 14">
    <name type="scientific">Sphingobacterium athyrii</name>
    <dbReference type="NCBI Taxonomy" id="2152717"/>
    <lineage>
        <taxon>Bacteria</taxon>
        <taxon>Pseudomonadati</taxon>
        <taxon>Bacteroidota</taxon>
        <taxon>Sphingobacteriia</taxon>
        <taxon>Sphingobacteriales</taxon>
        <taxon>Sphingobacteriaceae</taxon>
        <taxon>Sphingobacterium</taxon>
    </lineage>
</organism>
<keyword evidence="10" id="KW-0732">Signal</keyword>
<dbReference type="Pfam" id="PF13715">
    <property type="entry name" value="CarbopepD_reg_2"/>
    <property type="match status" value="1"/>
</dbReference>
<evidence type="ECO:0000313" key="13">
    <source>
        <dbReference type="EMBL" id="PUV21640.1"/>
    </source>
</evidence>
<dbReference type="Pfam" id="PF07715">
    <property type="entry name" value="Plug"/>
    <property type="match status" value="1"/>
</dbReference>
<dbReference type="GO" id="GO:0015344">
    <property type="term" value="F:siderophore uptake transmembrane transporter activity"/>
    <property type="evidence" value="ECO:0007669"/>
    <property type="project" value="TreeGrafter"/>
</dbReference>
<protein>
    <submittedName>
        <fullName evidence="13">Ferric aerobactin receptor</fullName>
    </submittedName>
</protein>
<name>A0A363NLR1_9SPHI</name>
<keyword evidence="14" id="KW-1185">Reference proteome</keyword>
<comment type="caution">
    <text evidence="13">The sequence shown here is derived from an EMBL/GenBank/DDBJ whole genome shotgun (WGS) entry which is preliminary data.</text>
</comment>
<feature type="domain" description="TonB-dependent receptor plug" evidence="12">
    <location>
        <begin position="121"/>
        <end position="224"/>
    </location>
</feature>
<evidence type="ECO:0000256" key="10">
    <source>
        <dbReference type="SAM" id="SignalP"/>
    </source>
</evidence>
<keyword evidence="4 8" id="KW-0812">Transmembrane</keyword>